<evidence type="ECO:0000313" key="3">
    <source>
        <dbReference type="Proteomes" id="UP000231553"/>
    </source>
</evidence>
<comment type="caution">
    <text evidence="2">The sequence shown here is derived from an EMBL/GenBank/DDBJ whole genome shotgun (WGS) entry which is preliminary data.</text>
</comment>
<feature type="transmembrane region" description="Helical" evidence="1">
    <location>
        <begin position="108"/>
        <end position="132"/>
    </location>
</feature>
<proteinExistence type="predicted"/>
<gene>
    <name evidence="2" type="ORF">CVM52_13735</name>
</gene>
<dbReference type="OrthoDB" id="164118at2"/>
<evidence type="ECO:0008006" key="4">
    <source>
        <dbReference type="Google" id="ProtNLM"/>
    </source>
</evidence>
<name>A0A2M8IZZ4_9RHOB</name>
<feature type="transmembrane region" description="Helical" evidence="1">
    <location>
        <begin position="18"/>
        <end position="46"/>
    </location>
</feature>
<evidence type="ECO:0000313" key="2">
    <source>
        <dbReference type="EMBL" id="PJE36110.1"/>
    </source>
</evidence>
<feature type="transmembrane region" description="Helical" evidence="1">
    <location>
        <begin position="153"/>
        <end position="171"/>
    </location>
</feature>
<evidence type="ECO:0000256" key="1">
    <source>
        <dbReference type="SAM" id="Phobius"/>
    </source>
</evidence>
<keyword evidence="1" id="KW-1133">Transmembrane helix</keyword>
<organism evidence="2 3">
    <name type="scientific">Pseudooceanicola lipolyticus</name>
    <dbReference type="NCBI Taxonomy" id="2029104"/>
    <lineage>
        <taxon>Bacteria</taxon>
        <taxon>Pseudomonadati</taxon>
        <taxon>Pseudomonadota</taxon>
        <taxon>Alphaproteobacteria</taxon>
        <taxon>Rhodobacterales</taxon>
        <taxon>Paracoccaceae</taxon>
        <taxon>Pseudooceanicola</taxon>
    </lineage>
</organism>
<dbReference type="InterPro" id="IPR018688">
    <property type="entry name" value="PpoB2-like"/>
</dbReference>
<keyword evidence="1" id="KW-0812">Transmembrane</keyword>
<dbReference type="Proteomes" id="UP000231553">
    <property type="component" value="Unassembled WGS sequence"/>
</dbReference>
<feature type="transmembrane region" description="Helical" evidence="1">
    <location>
        <begin position="216"/>
        <end position="240"/>
    </location>
</feature>
<accession>A0A2M8IZZ4</accession>
<sequence>MGQGGRGPVERLAARDRWIVATAVALIVLLTALYTVFGIGMTMTALEMTRMARPIGAPMQMGAPPVWTAGYALLIFLMWWVMMVAMMTPSAAPMLLLYTALKRHGPEAAHAVPFSLLFLGGYLLAWAGFSGVAAALQWATEAAGLTNGPMMTLGSRGVAGLVLILAGLYQFSGWKAACLRHCRSPAQFLARHSRPGGWGALRTGAHHGAYCLGCCWALMALLFVGGIMNLYWIVGLALFVLVEKLAPDGRRFSRLAGAALIGFGGYLVADPFV</sequence>
<dbReference type="EMBL" id="PGTB01000056">
    <property type="protein sequence ID" value="PJE36110.1"/>
    <property type="molecule type" value="Genomic_DNA"/>
</dbReference>
<dbReference type="AlphaFoldDB" id="A0A2M8IZZ4"/>
<reference evidence="2 3" key="1">
    <citation type="journal article" date="2018" name="Int. J. Syst. Evol. Microbiol.">
        <title>Pseudooceanicola lipolyticus sp. nov., a marine alphaproteobacterium, reclassification of Oceanicola flagellatus as Pseudooceanicola flagellatus comb. nov. and emended description of the genus Pseudooceanicola.</title>
        <authorList>
            <person name="Huang M.-M."/>
            <person name="Guo L.-L."/>
            <person name="Wu Y.-H."/>
            <person name="Lai Q.-L."/>
            <person name="Shao Z.-Z."/>
            <person name="Wang C.-S."/>
            <person name="Wu M."/>
            <person name="Xu X.-W."/>
        </authorList>
    </citation>
    <scope>NUCLEOTIDE SEQUENCE [LARGE SCALE GENOMIC DNA]</scope>
    <source>
        <strain evidence="2 3">157</strain>
    </source>
</reference>
<keyword evidence="3" id="KW-1185">Reference proteome</keyword>
<keyword evidence="1" id="KW-0472">Membrane</keyword>
<feature type="transmembrane region" description="Helical" evidence="1">
    <location>
        <begin position="252"/>
        <end position="269"/>
    </location>
</feature>
<dbReference type="Pfam" id="PF09948">
    <property type="entry name" value="PpoB2"/>
    <property type="match status" value="1"/>
</dbReference>
<protein>
    <recommendedName>
        <fullName evidence="4">Metal-binding protein</fullName>
    </recommendedName>
</protein>